<evidence type="ECO:0000256" key="2">
    <source>
        <dbReference type="ARBA" id="ARBA00022801"/>
    </source>
</evidence>
<keyword evidence="2" id="KW-0378">Hydrolase</keyword>
<proteinExistence type="predicted"/>
<dbReference type="SUPFAM" id="SSF50891">
    <property type="entry name" value="Cyclophilin-like"/>
    <property type="match status" value="1"/>
</dbReference>
<name>A0A2S7IPK2_9BACT</name>
<sequence>MYGRIPRPVCRRGIPLLSSRFRKPMIARVVKAGVLTTVQDLGRAGYRSQGVVVGGAMDGFAHRISNSLVGNSAEWATLEVTFGGLELYFEAESWIAITGHGVAVRIDGTEADCWRPLRIAAGSRLQLAYTGQGCRSYVAIRGGWQVPEVLGSYSTYLPAGWGGYEGRALRTGDVLTYGQNLPPLHPSLNWSLAPAALPAYQTHPTVRVIRGPEWGFFTPESQRAFSRQSHEVLPQSNRMGYRLEARMQKLRTTELLSTAVTAGTIQVLPDGNLVVLMNDAPTTGGYPRIAQVIEPDLSVMAQLVRGNQVQFSLLSPEQAEDKYVQYQEFTRNLEETLVQRLHPTTNVH</sequence>
<dbReference type="InterPro" id="IPR052708">
    <property type="entry name" value="PxpC"/>
</dbReference>
<dbReference type="PANTHER" id="PTHR43309">
    <property type="entry name" value="5-OXOPROLINASE SUBUNIT C"/>
    <property type="match status" value="1"/>
</dbReference>
<evidence type="ECO:0000259" key="4">
    <source>
        <dbReference type="SMART" id="SM00797"/>
    </source>
</evidence>
<dbReference type="SMART" id="SM00797">
    <property type="entry name" value="AHS2"/>
    <property type="match status" value="1"/>
</dbReference>
<dbReference type="Pfam" id="PF02626">
    <property type="entry name" value="CT_A_B"/>
    <property type="match status" value="1"/>
</dbReference>
<feature type="domain" description="Carboxyltransferase" evidence="4">
    <location>
        <begin position="48"/>
        <end position="329"/>
    </location>
</feature>
<evidence type="ECO:0000256" key="1">
    <source>
        <dbReference type="ARBA" id="ARBA00022741"/>
    </source>
</evidence>
<evidence type="ECO:0000313" key="5">
    <source>
        <dbReference type="EMBL" id="PQA59653.1"/>
    </source>
</evidence>
<keyword evidence="6" id="KW-1185">Reference proteome</keyword>
<evidence type="ECO:0000256" key="3">
    <source>
        <dbReference type="ARBA" id="ARBA00022840"/>
    </source>
</evidence>
<dbReference type="OrthoDB" id="9782422at2"/>
<organism evidence="5 6">
    <name type="scientific">Siphonobacter curvatus</name>
    <dbReference type="NCBI Taxonomy" id="2094562"/>
    <lineage>
        <taxon>Bacteria</taxon>
        <taxon>Pseudomonadati</taxon>
        <taxon>Bacteroidota</taxon>
        <taxon>Cytophagia</taxon>
        <taxon>Cytophagales</taxon>
        <taxon>Cytophagaceae</taxon>
        <taxon>Siphonobacter</taxon>
    </lineage>
</organism>
<reference evidence="6" key="1">
    <citation type="submission" date="2018-02" db="EMBL/GenBank/DDBJ databases">
        <title>Genome sequencing of Solimonas sp. HR-BB.</title>
        <authorList>
            <person name="Lee Y."/>
            <person name="Jeon C.O."/>
        </authorList>
    </citation>
    <scope>NUCLEOTIDE SEQUENCE [LARGE SCALE GENOMIC DNA]</scope>
    <source>
        <strain evidence="6">HR-U</strain>
    </source>
</reference>
<dbReference type="InterPro" id="IPR029000">
    <property type="entry name" value="Cyclophilin-like_dom_sf"/>
</dbReference>
<dbReference type="GO" id="GO:0005524">
    <property type="term" value="F:ATP binding"/>
    <property type="evidence" value="ECO:0007669"/>
    <property type="project" value="UniProtKB-KW"/>
</dbReference>
<dbReference type="EMBL" id="PTRA01000001">
    <property type="protein sequence ID" value="PQA59653.1"/>
    <property type="molecule type" value="Genomic_DNA"/>
</dbReference>
<comment type="caution">
    <text evidence="5">The sequence shown here is derived from an EMBL/GenBank/DDBJ whole genome shotgun (WGS) entry which is preliminary data.</text>
</comment>
<dbReference type="NCBIfam" id="TIGR00724">
    <property type="entry name" value="urea_amlyse_rel"/>
    <property type="match status" value="1"/>
</dbReference>
<dbReference type="InterPro" id="IPR003778">
    <property type="entry name" value="CT_A_B"/>
</dbReference>
<dbReference type="Proteomes" id="UP000239590">
    <property type="component" value="Unassembled WGS sequence"/>
</dbReference>
<keyword evidence="1" id="KW-0547">Nucleotide-binding</keyword>
<accession>A0A2S7IPK2</accession>
<protein>
    <recommendedName>
        <fullName evidence="4">Carboxyltransferase domain-containing protein</fullName>
    </recommendedName>
</protein>
<keyword evidence="3" id="KW-0067">ATP-binding</keyword>
<dbReference type="Gene3D" id="2.40.100.10">
    <property type="entry name" value="Cyclophilin-like"/>
    <property type="match status" value="1"/>
</dbReference>
<dbReference type="GO" id="GO:0016787">
    <property type="term" value="F:hydrolase activity"/>
    <property type="evidence" value="ECO:0007669"/>
    <property type="project" value="UniProtKB-KW"/>
</dbReference>
<gene>
    <name evidence="5" type="ORF">C5O19_08475</name>
</gene>
<evidence type="ECO:0000313" key="6">
    <source>
        <dbReference type="Proteomes" id="UP000239590"/>
    </source>
</evidence>
<dbReference type="PANTHER" id="PTHR43309:SF3">
    <property type="entry name" value="5-OXOPROLINASE SUBUNIT C"/>
    <property type="match status" value="1"/>
</dbReference>
<dbReference type="AlphaFoldDB" id="A0A2S7IPK2"/>